<keyword evidence="2" id="KW-1185">Reference proteome</keyword>
<dbReference type="EMBL" id="SMYL01000006">
    <property type="protein sequence ID" value="TDK65268.1"/>
    <property type="molecule type" value="Genomic_DNA"/>
</dbReference>
<name>A0A4R5W084_9BURK</name>
<dbReference type="Proteomes" id="UP000294829">
    <property type="component" value="Unassembled WGS sequence"/>
</dbReference>
<accession>A0A4R5W084</accession>
<protein>
    <recommendedName>
        <fullName evidence="3">YqjK-like family protein</fullName>
    </recommendedName>
</protein>
<dbReference type="AlphaFoldDB" id="A0A4R5W084"/>
<dbReference type="OrthoDB" id="6504948at2"/>
<evidence type="ECO:0008006" key="3">
    <source>
        <dbReference type="Google" id="ProtNLM"/>
    </source>
</evidence>
<gene>
    <name evidence="1" type="ORF">E2I14_12650</name>
</gene>
<sequence>MSRAKRLAQRRALLVLECTLQRTTLIAQSRALGQATGWIKSSDGLIKRLKNMPGWASAALAGLLVIMPGRAISVARNGLMIWQLWRSISSAIDKKETP</sequence>
<organism evidence="1 2">
    <name type="scientific">Sapientia aquatica</name>
    <dbReference type="NCBI Taxonomy" id="1549640"/>
    <lineage>
        <taxon>Bacteria</taxon>
        <taxon>Pseudomonadati</taxon>
        <taxon>Pseudomonadota</taxon>
        <taxon>Betaproteobacteria</taxon>
        <taxon>Burkholderiales</taxon>
        <taxon>Oxalobacteraceae</taxon>
        <taxon>Sapientia</taxon>
    </lineage>
</organism>
<reference evidence="1 2" key="1">
    <citation type="submission" date="2019-03" db="EMBL/GenBank/DDBJ databases">
        <title>Sapientia aquatica gen. nov., sp. nov., isolated from a crater lake.</title>
        <authorList>
            <person name="Felfoldi T."/>
            <person name="Szabo A."/>
            <person name="Toth E."/>
            <person name="Schumann P."/>
            <person name="Keki Z."/>
            <person name="Marialigeti K."/>
            <person name="Mathe I."/>
        </authorList>
    </citation>
    <scope>NUCLEOTIDE SEQUENCE [LARGE SCALE GENOMIC DNA]</scope>
    <source>
        <strain evidence="1 2">SA-152</strain>
    </source>
</reference>
<dbReference type="RefSeq" id="WP_133329062.1">
    <property type="nucleotide sequence ID" value="NZ_SMYL01000006.1"/>
</dbReference>
<comment type="caution">
    <text evidence="1">The sequence shown here is derived from an EMBL/GenBank/DDBJ whole genome shotgun (WGS) entry which is preliminary data.</text>
</comment>
<evidence type="ECO:0000313" key="2">
    <source>
        <dbReference type="Proteomes" id="UP000294829"/>
    </source>
</evidence>
<evidence type="ECO:0000313" key="1">
    <source>
        <dbReference type="EMBL" id="TDK65268.1"/>
    </source>
</evidence>
<proteinExistence type="predicted"/>